<name>A0A9D3XHT5_9SAUR</name>
<protein>
    <submittedName>
        <fullName evidence="2">Uncharacterized protein</fullName>
    </submittedName>
</protein>
<evidence type="ECO:0000256" key="1">
    <source>
        <dbReference type="SAM" id="MobiDB-lite"/>
    </source>
</evidence>
<dbReference type="Proteomes" id="UP000827986">
    <property type="component" value="Unassembled WGS sequence"/>
</dbReference>
<feature type="region of interest" description="Disordered" evidence="1">
    <location>
        <begin position="1"/>
        <end position="50"/>
    </location>
</feature>
<sequence>MLLPRGIPPQEQDPPAARQTCPDRESGQRGGGWLRSWEFSMGPSQGCQGQRTCSCESAPGHLCHGHCQHPGPKHSGGSHLVHSLNPSWAEPLWDGGATYPAPPGASSYPEGTSPTSARPGVTGQGWGGRAVVLCGDTRSHTCSSA</sequence>
<feature type="region of interest" description="Disordered" evidence="1">
    <location>
        <begin position="67"/>
        <end position="128"/>
    </location>
</feature>
<accession>A0A9D3XHT5</accession>
<gene>
    <name evidence="2" type="ORF">KIL84_005638</name>
</gene>
<reference evidence="2" key="1">
    <citation type="submission" date="2021-09" db="EMBL/GenBank/DDBJ databases">
        <title>The genome of Mauremys mutica provides insights into the evolution of semi-aquatic lifestyle.</title>
        <authorList>
            <person name="Gong S."/>
            <person name="Gao Y."/>
        </authorList>
    </citation>
    <scope>NUCLEOTIDE SEQUENCE</scope>
    <source>
        <strain evidence="2">MM-2020</strain>
        <tissue evidence="2">Muscle</tissue>
    </source>
</reference>
<evidence type="ECO:0000313" key="2">
    <source>
        <dbReference type="EMBL" id="KAH1179588.1"/>
    </source>
</evidence>
<dbReference type="AlphaFoldDB" id="A0A9D3XHT5"/>
<evidence type="ECO:0000313" key="3">
    <source>
        <dbReference type="Proteomes" id="UP000827986"/>
    </source>
</evidence>
<keyword evidence="3" id="KW-1185">Reference proteome</keyword>
<proteinExistence type="predicted"/>
<comment type="caution">
    <text evidence="2">The sequence shown here is derived from an EMBL/GenBank/DDBJ whole genome shotgun (WGS) entry which is preliminary data.</text>
</comment>
<organism evidence="2 3">
    <name type="scientific">Mauremys mutica</name>
    <name type="common">yellowpond turtle</name>
    <dbReference type="NCBI Taxonomy" id="74926"/>
    <lineage>
        <taxon>Eukaryota</taxon>
        <taxon>Metazoa</taxon>
        <taxon>Chordata</taxon>
        <taxon>Craniata</taxon>
        <taxon>Vertebrata</taxon>
        <taxon>Euteleostomi</taxon>
        <taxon>Archelosauria</taxon>
        <taxon>Testudinata</taxon>
        <taxon>Testudines</taxon>
        <taxon>Cryptodira</taxon>
        <taxon>Durocryptodira</taxon>
        <taxon>Testudinoidea</taxon>
        <taxon>Geoemydidae</taxon>
        <taxon>Geoemydinae</taxon>
        <taxon>Mauremys</taxon>
    </lineage>
</organism>
<dbReference type="EMBL" id="JAHDVG010000471">
    <property type="protein sequence ID" value="KAH1179588.1"/>
    <property type="molecule type" value="Genomic_DNA"/>
</dbReference>